<dbReference type="AlphaFoldDB" id="A0A2S8AFS9"/>
<dbReference type="Proteomes" id="UP000238042">
    <property type="component" value="Unassembled WGS sequence"/>
</dbReference>
<dbReference type="RefSeq" id="WP_105245763.1">
    <property type="nucleotide sequence ID" value="NZ_PSZM01000002.1"/>
</dbReference>
<accession>A0A2S8AFS9</accession>
<feature type="domain" description="YrdC-like" evidence="1">
    <location>
        <begin position="14"/>
        <end position="201"/>
    </location>
</feature>
<dbReference type="PANTHER" id="PTHR42828:SF3">
    <property type="entry name" value="THREONYLCARBAMOYL-AMP SYNTHASE"/>
    <property type="match status" value="1"/>
</dbReference>
<dbReference type="SUPFAM" id="SSF55821">
    <property type="entry name" value="YrdC/RibB"/>
    <property type="match status" value="1"/>
</dbReference>
<dbReference type="PROSITE" id="PS51163">
    <property type="entry name" value="YRDC"/>
    <property type="match status" value="1"/>
</dbReference>
<dbReference type="InterPro" id="IPR006070">
    <property type="entry name" value="Sua5-like_dom"/>
</dbReference>
<comment type="caution">
    <text evidence="2">The sequence shown here is derived from an EMBL/GenBank/DDBJ whole genome shotgun (WGS) entry which is preliminary data.</text>
</comment>
<dbReference type="GO" id="GO:0003725">
    <property type="term" value="F:double-stranded RNA binding"/>
    <property type="evidence" value="ECO:0007669"/>
    <property type="project" value="InterPro"/>
</dbReference>
<dbReference type="Gene3D" id="3.90.870.10">
    <property type="entry name" value="DHBP synthase"/>
    <property type="match status" value="1"/>
</dbReference>
<organism evidence="2 3">
    <name type="scientific">Apibacter adventoris</name>
    <dbReference type="NCBI Taxonomy" id="1679466"/>
    <lineage>
        <taxon>Bacteria</taxon>
        <taxon>Pseudomonadati</taxon>
        <taxon>Bacteroidota</taxon>
        <taxon>Flavobacteriia</taxon>
        <taxon>Flavobacteriales</taxon>
        <taxon>Weeksellaceae</taxon>
        <taxon>Apibacter</taxon>
    </lineage>
</organism>
<evidence type="ECO:0000259" key="1">
    <source>
        <dbReference type="PROSITE" id="PS51163"/>
    </source>
</evidence>
<dbReference type="Pfam" id="PF01300">
    <property type="entry name" value="Sua5_yciO_yrdC"/>
    <property type="match status" value="1"/>
</dbReference>
<dbReference type="InterPro" id="IPR017945">
    <property type="entry name" value="DHBP_synth_RibB-like_a/b_dom"/>
</dbReference>
<dbReference type="EMBL" id="PSZM01000002">
    <property type="protein sequence ID" value="PQL95049.1"/>
    <property type="molecule type" value="Genomic_DNA"/>
</dbReference>
<sequence>MAKILKIHPENPSEKQIDQIVSILKKGGVIIYPTDTVYGLGCDIFNHKAMEKLARIKGIKLEKAQFSFVCSDLSDLAKFSKPIDNSIFKLLKRTLPGPFTFILNASNNLPSIYKNKKTVGIRIPDNPIPRMIVEKLGNPIASTSTYSDDEIIEYTTDPELIAEKYDKLVDWVIDSGMGDHTASTVVDVTSGNPVILRQGKGILEPYL</sequence>
<dbReference type="OrthoDB" id="9814580at2"/>
<evidence type="ECO:0000313" key="2">
    <source>
        <dbReference type="EMBL" id="PQL95049.1"/>
    </source>
</evidence>
<evidence type="ECO:0000313" key="3">
    <source>
        <dbReference type="Proteomes" id="UP000238042"/>
    </source>
</evidence>
<dbReference type="NCBIfam" id="TIGR00057">
    <property type="entry name" value="L-threonylcarbamoyladenylate synthase"/>
    <property type="match status" value="1"/>
</dbReference>
<reference evidence="2 3" key="1">
    <citation type="submission" date="2018-02" db="EMBL/GenBank/DDBJ databases">
        <title>Genome sequences of Apibacter spp., gut symbionts of Asian honey bees.</title>
        <authorList>
            <person name="Kwong W.K."/>
            <person name="Steele M.I."/>
            <person name="Moran N.A."/>
        </authorList>
    </citation>
    <scope>NUCLEOTIDE SEQUENCE [LARGE SCALE GENOMIC DNA]</scope>
    <source>
        <strain evidence="3">wkB301</strain>
    </source>
</reference>
<dbReference type="PANTHER" id="PTHR42828">
    <property type="entry name" value="DHBP SYNTHASE RIBB-LIKE ALPHA/BETA DOMAIN-CONTAINING PROTEIN"/>
    <property type="match status" value="1"/>
</dbReference>
<dbReference type="InterPro" id="IPR052532">
    <property type="entry name" value="SUA5_domain"/>
</dbReference>
<protein>
    <submittedName>
        <fullName evidence="2">Threonylcarbamoyl-AMP synthase</fullName>
    </submittedName>
</protein>
<keyword evidence="3" id="KW-1185">Reference proteome</keyword>
<gene>
    <name evidence="2" type="ORF">C4S77_02215</name>
</gene>
<proteinExistence type="predicted"/>
<name>A0A2S8AFS9_9FLAO</name>